<sequence>MENLLVLTDLSPAAENARRYAAQVAALLGARVVLLHVHQTPVLTGDLVPGLGSALQYNREQMAYALEGIAGNMIVPTVAEVVEGTFGPALNTALARYRPRLVILGLSAAENYVEAMLTNRALPLLQYGNVPVLLVPASAVSSRIPRHVVLGIDGEAFAVAPPASELFQELLNTWQAQLVLTCAATPDTSVSRTEALRTVQHSGLLDSETKLTFQQPLAETPEAGLLRTATQHEADLLVLVARRRSFLGQLFHRSVTARVLRRVTQPVLLLPTTDAVVEKVTPAQVAVSASIS</sequence>
<proteinExistence type="inferred from homology"/>
<dbReference type="CDD" id="cd00293">
    <property type="entry name" value="USP-like"/>
    <property type="match status" value="2"/>
</dbReference>
<protein>
    <recommendedName>
        <fullName evidence="2">UspA domain-containing protein</fullName>
    </recommendedName>
</protein>
<dbReference type="SUPFAM" id="SSF52402">
    <property type="entry name" value="Adenine nucleotide alpha hydrolases-like"/>
    <property type="match status" value="2"/>
</dbReference>
<dbReference type="Gene3D" id="3.40.50.12370">
    <property type="match status" value="1"/>
</dbReference>
<feature type="domain" description="UspA" evidence="2">
    <location>
        <begin position="219"/>
        <end position="270"/>
    </location>
</feature>
<dbReference type="EMBL" id="BAABHA010000010">
    <property type="protein sequence ID" value="GAA4386904.1"/>
    <property type="molecule type" value="Genomic_DNA"/>
</dbReference>
<evidence type="ECO:0000313" key="3">
    <source>
        <dbReference type="EMBL" id="GAA4386904.1"/>
    </source>
</evidence>
<evidence type="ECO:0000259" key="2">
    <source>
        <dbReference type="Pfam" id="PF00582"/>
    </source>
</evidence>
<comment type="similarity">
    <text evidence="1">Belongs to the universal stress protein A family.</text>
</comment>
<organism evidence="3 4">
    <name type="scientific">Hymenobacter koreensis</name>
    <dbReference type="NCBI Taxonomy" id="1084523"/>
    <lineage>
        <taxon>Bacteria</taxon>
        <taxon>Pseudomonadati</taxon>
        <taxon>Bacteroidota</taxon>
        <taxon>Cytophagia</taxon>
        <taxon>Cytophagales</taxon>
        <taxon>Hymenobacteraceae</taxon>
        <taxon>Hymenobacter</taxon>
    </lineage>
</organism>
<accession>A0ABP8J8K4</accession>
<dbReference type="InterPro" id="IPR006016">
    <property type="entry name" value="UspA"/>
</dbReference>
<gene>
    <name evidence="3" type="ORF">GCM10023186_32020</name>
</gene>
<dbReference type="RefSeq" id="WP_345225911.1">
    <property type="nucleotide sequence ID" value="NZ_BAABHA010000010.1"/>
</dbReference>
<dbReference type="PANTHER" id="PTHR46268">
    <property type="entry name" value="STRESS RESPONSE PROTEIN NHAX"/>
    <property type="match status" value="1"/>
</dbReference>
<keyword evidence="4" id="KW-1185">Reference proteome</keyword>
<dbReference type="Pfam" id="PF00582">
    <property type="entry name" value="Usp"/>
    <property type="match status" value="2"/>
</dbReference>
<evidence type="ECO:0000313" key="4">
    <source>
        <dbReference type="Proteomes" id="UP001500454"/>
    </source>
</evidence>
<evidence type="ECO:0000256" key="1">
    <source>
        <dbReference type="ARBA" id="ARBA00008791"/>
    </source>
</evidence>
<name>A0ABP8J8K4_9BACT</name>
<dbReference type="Proteomes" id="UP001500454">
    <property type="component" value="Unassembled WGS sequence"/>
</dbReference>
<comment type="caution">
    <text evidence="3">The sequence shown here is derived from an EMBL/GenBank/DDBJ whole genome shotgun (WGS) entry which is preliminary data.</text>
</comment>
<reference evidence="4" key="1">
    <citation type="journal article" date="2019" name="Int. J. Syst. Evol. Microbiol.">
        <title>The Global Catalogue of Microorganisms (GCM) 10K type strain sequencing project: providing services to taxonomists for standard genome sequencing and annotation.</title>
        <authorList>
            <consortium name="The Broad Institute Genomics Platform"/>
            <consortium name="The Broad Institute Genome Sequencing Center for Infectious Disease"/>
            <person name="Wu L."/>
            <person name="Ma J."/>
        </authorList>
    </citation>
    <scope>NUCLEOTIDE SEQUENCE [LARGE SCALE GENOMIC DNA]</scope>
    <source>
        <strain evidence="4">JCM 17924</strain>
    </source>
</reference>
<feature type="domain" description="UspA" evidence="2">
    <location>
        <begin position="2"/>
        <end position="136"/>
    </location>
</feature>
<dbReference type="PANTHER" id="PTHR46268:SF6">
    <property type="entry name" value="UNIVERSAL STRESS PROTEIN UP12"/>
    <property type="match status" value="1"/>
</dbReference>